<name>A0A699KB55_TANCI</name>
<protein>
    <submittedName>
        <fullName evidence="1">Uncharacterized protein</fullName>
    </submittedName>
</protein>
<organism evidence="1">
    <name type="scientific">Tanacetum cinerariifolium</name>
    <name type="common">Dalmatian daisy</name>
    <name type="synonym">Chrysanthemum cinerariifolium</name>
    <dbReference type="NCBI Taxonomy" id="118510"/>
    <lineage>
        <taxon>Eukaryota</taxon>
        <taxon>Viridiplantae</taxon>
        <taxon>Streptophyta</taxon>
        <taxon>Embryophyta</taxon>
        <taxon>Tracheophyta</taxon>
        <taxon>Spermatophyta</taxon>
        <taxon>Magnoliopsida</taxon>
        <taxon>eudicotyledons</taxon>
        <taxon>Gunneridae</taxon>
        <taxon>Pentapetalae</taxon>
        <taxon>asterids</taxon>
        <taxon>campanulids</taxon>
        <taxon>Asterales</taxon>
        <taxon>Asteraceae</taxon>
        <taxon>Asteroideae</taxon>
        <taxon>Anthemideae</taxon>
        <taxon>Anthemidinae</taxon>
        <taxon>Tanacetum</taxon>
    </lineage>
</organism>
<proteinExistence type="predicted"/>
<comment type="caution">
    <text evidence="1">The sequence shown here is derived from an EMBL/GenBank/DDBJ whole genome shotgun (WGS) entry which is preliminary data.</text>
</comment>
<dbReference type="AlphaFoldDB" id="A0A699KB55"/>
<sequence>MFKNFNREDIKVLRSIVKERFKKTKLVDDMDNLLFQTLKTMFKHHVKDNIWKYQQGAVKVHNWKLFDSCGVYCVTTQNMVYYLLVEKMYPFTNNILHQMWKDVRLQIDYEVEMDYDFLRLIKRQINKGYIPAQSIWIHPSDEDRDFNQET</sequence>
<evidence type="ECO:0000313" key="1">
    <source>
        <dbReference type="EMBL" id="GFA81907.1"/>
    </source>
</evidence>
<gene>
    <name evidence="1" type="ORF">Tci_653879</name>
</gene>
<reference evidence="1" key="1">
    <citation type="journal article" date="2019" name="Sci. Rep.">
        <title>Draft genome of Tanacetum cinerariifolium, the natural source of mosquito coil.</title>
        <authorList>
            <person name="Yamashiro T."/>
            <person name="Shiraishi A."/>
            <person name="Satake H."/>
            <person name="Nakayama K."/>
        </authorList>
    </citation>
    <scope>NUCLEOTIDE SEQUENCE</scope>
</reference>
<dbReference type="EMBL" id="BKCJ010493975">
    <property type="protein sequence ID" value="GFA81907.1"/>
    <property type="molecule type" value="Genomic_DNA"/>
</dbReference>
<accession>A0A699KB55</accession>